<dbReference type="PANTHER" id="PTHR33164:SF43">
    <property type="entry name" value="HTH-TYPE TRANSCRIPTIONAL REPRESSOR YETL"/>
    <property type="match status" value="1"/>
</dbReference>
<feature type="domain" description="HTH marR-type" evidence="1">
    <location>
        <begin position="68"/>
        <end position="206"/>
    </location>
</feature>
<dbReference type="PROSITE" id="PS50995">
    <property type="entry name" value="HTH_MARR_2"/>
    <property type="match status" value="1"/>
</dbReference>
<proteinExistence type="predicted"/>
<dbReference type="EMBL" id="CADCWM010000899">
    <property type="protein sequence ID" value="CAA9584019.1"/>
    <property type="molecule type" value="Genomic_DNA"/>
</dbReference>
<name>A0A6J4VP37_9BACT</name>
<gene>
    <name evidence="2" type="ORF">AVDCRST_MAG88-3693</name>
</gene>
<feature type="non-terminal residue" evidence="2">
    <location>
        <position position="1"/>
    </location>
</feature>
<sequence>RSYEPIRPVHVEDGWLGSVRRARHRPQGDGGPALVMRPQSGRVASARPRAGRFPQGVTRVAETHDALEERVVARYRALVRALKGATIVDWAELDLTLAQIKVLFTLADEEATTIGQVAEILGIGQSTASHLVERLVQVGLAARVEDPADRRRAVPKLTLRGEDLVDRLLGGGGALPAALPLIAAADLAAIERSLAILTDAVERSAQP</sequence>
<dbReference type="AlphaFoldDB" id="A0A6J4VP37"/>
<dbReference type="GO" id="GO:0003700">
    <property type="term" value="F:DNA-binding transcription factor activity"/>
    <property type="evidence" value="ECO:0007669"/>
    <property type="project" value="InterPro"/>
</dbReference>
<dbReference type="SMART" id="SM00347">
    <property type="entry name" value="HTH_MARR"/>
    <property type="match status" value="1"/>
</dbReference>
<organism evidence="2">
    <name type="scientific">uncultured Thermomicrobiales bacterium</name>
    <dbReference type="NCBI Taxonomy" id="1645740"/>
    <lineage>
        <taxon>Bacteria</taxon>
        <taxon>Pseudomonadati</taxon>
        <taxon>Thermomicrobiota</taxon>
        <taxon>Thermomicrobia</taxon>
        <taxon>Thermomicrobiales</taxon>
        <taxon>environmental samples</taxon>
    </lineage>
</organism>
<accession>A0A6J4VP37</accession>
<dbReference type="SUPFAM" id="SSF46785">
    <property type="entry name" value="Winged helix' DNA-binding domain"/>
    <property type="match status" value="1"/>
</dbReference>
<dbReference type="Gene3D" id="1.10.10.10">
    <property type="entry name" value="Winged helix-like DNA-binding domain superfamily/Winged helix DNA-binding domain"/>
    <property type="match status" value="1"/>
</dbReference>
<dbReference type="GO" id="GO:0006950">
    <property type="term" value="P:response to stress"/>
    <property type="evidence" value="ECO:0007669"/>
    <property type="project" value="TreeGrafter"/>
</dbReference>
<evidence type="ECO:0000313" key="2">
    <source>
        <dbReference type="EMBL" id="CAA9584019.1"/>
    </source>
</evidence>
<dbReference type="InterPro" id="IPR036388">
    <property type="entry name" value="WH-like_DNA-bd_sf"/>
</dbReference>
<protein>
    <recommendedName>
        <fullName evidence="1">HTH marR-type domain-containing protein</fullName>
    </recommendedName>
</protein>
<dbReference type="PANTHER" id="PTHR33164">
    <property type="entry name" value="TRANSCRIPTIONAL REGULATOR, MARR FAMILY"/>
    <property type="match status" value="1"/>
</dbReference>
<dbReference type="InterPro" id="IPR000835">
    <property type="entry name" value="HTH_MarR-typ"/>
</dbReference>
<evidence type="ECO:0000259" key="1">
    <source>
        <dbReference type="PROSITE" id="PS50995"/>
    </source>
</evidence>
<reference evidence="2" key="1">
    <citation type="submission" date="2020-02" db="EMBL/GenBank/DDBJ databases">
        <authorList>
            <person name="Meier V. D."/>
        </authorList>
    </citation>
    <scope>NUCLEOTIDE SEQUENCE</scope>
    <source>
        <strain evidence="2">AVDCRST_MAG88</strain>
    </source>
</reference>
<dbReference type="InterPro" id="IPR036390">
    <property type="entry name" value="WH_DNA-bd_sf"/>
</dbReference>
<dbReference type="Pfam" id="PF12802">
    <property type="entry name" value="MarR_2"/>
    <property type="match status" value="1"/>
</dbReference>
<dbReference type="InterPro" id="IPR039422">
    <property type="entry name" value="MarR/SlyA-like"/>
</dbReference>